<dbReference type="GO" id="GO:0005886">
    <property type="term" value="C:plasma membrane"/>
    <property type="evidence" value="ECO:0007669"/>
    <property type="project" value="UniProtKB-SubCell"/>
</dbReference>
<protein>
    <submittedName>
        <fullName evidence="9">Peptide/nickel transport system permease protein</fullName>
    </submittedName>
</protein>
<keyword evidence="6 7" id="KW-0472">Membrane</keyword>
<dbReference type="AlphaFoldDB" id="A0A1H0L425"/>
<sequence>MLAFVARRLAFAVVTVLVAVLISFLLVHASDTTPGAVRLGAGATAADIAAENARLGWDDPLWQQFGRYLGQLVHLDLGTSLIDGRDIESDLAARLPVTASVAVLATLLSGLVGVLLGVAAAVRGGRFAKAITTSSGIALSLPQFWIGVLLVYVLSLQAGLLPATGYVPFTTNPGRWLDSITLPVLALTVGGAAIVARTSAASMREVLGAEHIRTLRATGTPEWRIRYVHALRSAAVPVVAVLGIQFIALFGGSVIIENLFALPGLGQASQAAASSGDFPALVGVVVVATVVVVLVNLLLDLVTAALDPKVRAA</sequence>
<dbReference type="Pfam" id="PF00528">
    <property type="entry name" value="BPD_transp_1"/>
    <property type="match status" value="1"/>
</dbReference>
<keyword evidence="10" id="KW-1185">Reference proteome</keyword>
<feature type="transmembrane region" description="Helical" evidence="7">
    <location>
        <begin position="99"/>
        <end position="122"/>
    </location>
</feature>
<evidence type="ECO:0000256" key="4">
    <source>
        <dbReference type="ARBA" id="ARBA00022692"/>
    </source>
</evidence>
<evidence type="ECO:0000256" key="5">
    <source>
        <dbReference type="ARBA" id="ARBA00022989"/>
    </source>
</evidence>
<dbReference type="EMBL" id="FNIR01000006">
    <property type="protein sequence ID" value="SDO62812.1"/>
    <property type="molecule type" value="Genomic_DNA"/>
</dbReference>
<proteinExistence type="inferred from homology"/>
<dbReference type="Gene3D" id="1.10.3720.10">
    <property type="entry name" value="MetI-like"/>
    <property type="match status" value="1"/>
</dbReference>
<dbReference type="GO" id="GO:0071916">
    <property type="term" value="F:dipeptide transmembrane transporter activity"/>
    <property type="evidence" value="ECO:0007669"/>
    <property type="project" value="TreeGrafter"/>
</dbReference>
<organism evidence="9 10">
    <name type="scientific">Klenkia soli</name>
    <dbReference type="NCBI Taxonomy" id="1052260"/>
    <lineage>
        <taxon>Bacteria</taxon>
        <taxon>Bacillati</taxon>
        <taxon>Actinomycetota</taxon>
        <taxon>Actinomycetes</taxon>
        <taxon>Geodermatophilales</taxon>
        <taxon>Geodermatophilaceae</taxon>
        <taxon>Klenkia</taxon>
    </lineage>
</organism>
<feature type="domain" description="ABC transmembrane type-1" evidence="8">
    <location>
        <begin position="95"/>
        <end position="303"/>
    </location>
</feature>
<dbReference type="InterPro" id="IPR000515">
    <property type="entry name" value="MetI-like"/>
</dbReference>
<reference evidence="10" key="1">
    <citation type="submission" date="2016-10" db="EMBL/GenBank/DDBJ databases">
        <authorList>
            <person name="Varghese N."/>
            <person name="Submissions S."/>
        </authorList>
    </citation>
    <scope>NUCLEOTIDE SEQUENCE [LARGE SCALE GENOMIC DNA]</scope>
    <source>
        <strain evidence="10">DSM 45843</strain>
    </source>
</reference>
<feature type="transmembrane region" description="Helical" evidence="7">
    <location>
        <begin position="176"/>
        <end position="196"/>
    </location>
</feature>
<dbReference type="STRING" id="1052260.SAMN05660199_02326"/>
<keyword evidence="5 7" id="KW-1133">Transmembrane helix</keyword>
<dbReference type="CDD" id="cd06261">
    <property type="entry name" value="TM_PBP2"/>
    <property type="match status" value="1"/>
</dbReference>
<dbReference type="Pfam" id="PF19300">
    <property type="entry name" value="BPD_transp_1_N"/>
    <property type="match status" value="1"/>
</dbReference>
<evidence type="ECO:0000256" key="6">
    <source>
        <dbReference type="ARBA" id="ARBA00023136"/>
    </source>
</evidence>
<evidence type="ECO:0000313" key="9">
    <source>
        <dbReference type="EMBL" id="SDO62812.1"/>
    </source>
</evidence>
<name>A0A1H0L425_9ACTN</name>
<feature type="transmembrane region" description="Helical" evidence="7">
    <location>
        <begin position="234"/>
        <end position="260"/>
    </location>
</feature>
<feature type="transmembrane region" description="Helical" evidence="7">
    <location>
        <begin position="280"/>
        <end position="299"/>
    </location>
</feature>
<comment type="similarity">
    <text evidence="7">Belongs to the binding-protein-dependent transport system permease family.</text>
</comment>
<dbReference type="RefSeq" id="WP_091244905.1">
    <property type="nucleotide sequence ID" value="NZ_FNIR01000006.1"/>
</dbReference>
<keyword evidence="2 7" id="KW-0813">Transport</keyword>
<evidence type="ECO:0000256" key="1">
    <source>
        <dbReference type="ARBA" id="ARBA00004651"/>
    </source>
</evidence>
<dbReference type="InterPro" id="IPR045621">
    <property type="entry name" value="BPD_transp_1_N"/>
</dbReference>
<dbReference type="InterPro" id="IPR035906">
    <property type="entry name" value="MetI-like_sf"/>
</dbReference>
<evidence type="ECO:0000259" key="8">
    <source>
        <dbReference type="PROSITE" id="PS50928"/>
    </source>
</evidence>
<evidence type="ECO:0000256" key="3">
    <source>
        <dbReference type="ARBA" id="ARBA00022475"/>
    </source>
</evidence>
<feature type="transmembrane region" description="Helical" evidence="7">
    <location>
        <begin position="134"/>
        <end position="156"/>
    </location>
</feature>
<evidence type="ECO:0000256" key="7">
    <source>
        <dbReference type="RuleBase" id="RU363032"/>
    </source>
</evidence>
<dbReference type="PANTHER" id="PTHR43163:SF6">
    <property type="entry name" value="DIPEPTIDE TRANSPORT SYSTEM PERMEASE PROTEIN DPPB-RELATED"/>
    <property type="match status" value="1"/>
</dbReference>
<keyword evidence="4 7" id="KW-0812">Transmembrane</keyword>
<dbReference type="Proteomes" id="UP000199088">
    <property type="component" value="Unassembled WGS sequence"/>
</dbReference>
<dbReference type="PANTHER" id="PTHR43163">
    <property type="entry name" value="DIPEPTIDE TRANSPORT SYSTEM PERMEASE PROTEIN DPPB-RELATED"/>
    <property type="match status" value="1"/>
</dbReference>
<gene>
    <name evidence="9" type="ORF">SAMN05660199_02326</name>
</gene>
<dbReference type="PROSITE" id="PS50928">
    <property type="entry name" value="ABC_TM1"/>
    <property type="match status" value="1"/>
</dbReference>
<keyword evidence="3" id="KW-1003">Cell membrane</keyword>
<dbReference type="SUPFAM" id="SSF161098">
    <property type="entry name" value="MetI-like"/>
    <property type="match status" value="1"/>
</dbReference>
<comment type="subcellular location">
    <subcellularLocation>
        <location evidence="1 7">Cell membrane</location>
        <topology evidence="1 7">Multi-pass membrane protein</topology>
    </subcellularLocation>
</comment>
<accession>A0A1H0L425</accession>
<evidence type="ECO:0000256" key="2">
    <source>
        <dbReference type="ARBA" id="ARBA00022448"/>
    </source>
</evidence>
<dbReference type="OrthoDB" id="9778910at2"/>
<evidence type="ECO:0000313" key="10">
    <source>
        <dbReference type="Proteomes" id="UP000199088"/>
    </source>
</evidence>